<feature type="region of interest" description="Disordered" evidence="1">
    <location>
        <begin position="179"/>
        <end position="204"/>
    </location>
</feature>
<gene>
    <name evidence="3" type="ORF">JKF63_03370</name>
</gene>
<feature type="transmembrane region" description="Helical" evidence="2">
    <location>
        <begin position="784"/>
        <end position="808"/>
    </location>
</feature>
<feature type="region of interest" description="Disordered" evidence="1">
    <location>
        <begin position="63"/>
        <end position="95"/>
    </location>
</feature>
<feature type="compositionally biased region" description="Pro residues" evidence="1">
    <location>
        <begin position="880"/>
        <end position="897"/>
    </location>
</feature>
<dbReference type="EMBL" id="JAFJZO010000027">
    <property type="protein sequence ID" value="KAG5501541.1"/>
    <property type="molecule type" value="Genomic_DNA"/>
</dbReference>
<feature type="compositionally biased region" description="Basic and acidic residues" evidence="1">
    <location>
        <begin position="145"/>
        <end position="155"/>
    </location>
</feature>
<protein>
    <submittedName>
        <fullName evidence="3">Uncharacterized protein</fullName>
    </submittedName>
</protein>
<feature type="compositionally biased region" description="Basic and acidic residues" evidence="1">
    <location>
        <begin position="186"/>
        <end position="201"/>
    </location>
</feature>
<organism evidence="3 4">
    <name type="scientific">Porcisia hertigi</name>
    <dbReference type="NCBI Taxonomy" id="2761500"/>
    <lineage>
        <taxon>Eukaryota</taxon>
        <taxon>Discoba</taxon>
        <taxon>Euglenozoa</taxon>
        <taxon>Kinetoplastea</taxon>
        <taxon>Metakinetoplastina</taxon>
        <taxon>Trypanosomatida</taxon>
        <taxon>Trypanosomatidae</taxon>
        <taxon>Leishmaniinae</taxon>
        <taxon>Porcisia</taxon>
    </lineage>
</organism>
<comment type="caution">
    <text evidence="3">The sequence shown here is derived from an EMBL/GenBank/DDBJ whole genome shotgun (WGS) entry which is preliminary data.</text>
</comment>
<dbReference type="OrthoDB" id="264934at2759"/>
<dbReference type="GeneID" id="94289451"/>
<dbReference type="RefSeq" id="XP_067756164.1">
    <property type="nucleotide sequence ID" value="XM_067899374.1"/>
</dbReference>
<feature type="transmembrane region" description="Helical" evidence="2">
    <location>
        <begin position="521"/>
        <end position="545"/>
    </location>
</feature>
<feature type="transmembrane region" description="Helical" evidence="2">
    <location>
        <begin position="355"/>
        <end position="374"/>
    </location>
</feature>
<name>A0A836HYV7_9TRYP</name>
<feature type="region of interest" description="Disordered" evidence="1">
    <location>
        <begin position="243"/>
        <end position="283"/>
    </location>
</feature>
<feature type="transmembrane region" description="Helical" evidence="2">
    <location>
        <begin position="578"/>
        <end position="603"/>
    </location>
</feature>
<keyword evidence="2" id="KW-1133">Transmembrane helix</keyword>
<feature type="transmembrane region" description="Helical" evidence="2">
    <location>
        <begin position="386"/>
        <end position="406"/>
    </location>
</feature>
<reference evidence="3 4" key="1">
    <citation type="submission" date="2021-02" db="EMBL/GenBank/DDBJ databases">
        <title>Porcisia hertigi Genome sequencing and assembly.</title>
        <authorList>
            <person name="Almutairi H."/>
            <person name="Gatherer D."/>
        </authorList>
    </citation>
    <scope>NUCLEOTIDE SEQUENCE [LARGE SCALE GENOMIC DNA]</scope>
    <source>
        <strain evidence="3 4">C119</strain>
    </source>
</reference>
<accession>A0A836HYV7</accession>
<keyword evidence="2" id="KW-0472">Membrane</keyword>
<feature type="transmembrane region" description="Helical" evidence="2">
    <location>
        <begin position="554"/>
        <end position="572"/>
    </location>
</feature>
<proteinExistence type="predicted"/>
<keyword evidence="2" id="KW-0812">Transmembrane</keyword>
<evidence type="ECO:0000313" key="4">
    <source>
        <dbReference type="Proteomes" id="UP000674318"/>
    </source>
</evidence>
<sequence length="903" mass="99784">MQQEEWEGDIFDEGGTLLAAEVFLWLLRRLATCCSVPLQCLRRWLVNHGVCVAIFSPLDSTCESDGYDSGRDTDDNTEWEEGEGQHRATRGPSRSLSVWPRRTVHLCRPLLSGSPSTHYDQSQLQRDNVVRSLLFTTANNQGSSSDKKGEVREAASDAAPSPLPSCALLPSTQRLAGAIPGACHRGPREGSGEGDRLREVTPVEGETPSLRRACIGCYSALARTVAYYNVFVSQRTTETQAYDASVPSAASRHAMSGSQAPSPPRAAHTEGSVGASAMPPPPPLTSPDSLGHPFLFDVACVGQGFVLLQYVALVVLTATVVLLSVFSFYHFRLTSVEDVTACNRYPFEDRIRPDWSFSLICFLLNGVLAVRYAVRAVRYEKGGPLVVQVVVVVLQVCRAVYFLLVVTQRYMHAPTVPTLSASQPPSAPLMCGMHGDTLSILGSGADTQGSGGASFHAKYAPSVMPGLQPLRTFTRVSVVTSVLLFVAASVLSPCVYASFGWRRYALGIVQVSLSRVRQRLTVLRTCVQLDGVITANAYLATVFLLDTWPDQRTLLLMTLAIFALHYLFIPMLRRSRHWWPLLCAGGVLVTVSAYYISLIAGALRNDRRLRSMSNSPWYSECYLDQLRRCLDRVSLTNPITIFRDTFGVGCDSLHRSYNPSQREPRQWPTAGVFQNAPIFGTTHGVSSLHTNRDTGVHPRATSPSPYPALAMSLRSVSSVQNVNNATDTYLPTLGAFPDYFRVHGCNATCFLAREESDDRFFERHIAGCCADYGQCRLKDEYRTYAVLLLVMLMIFSSAVRMVLLVVAWRRWVEEDDVTIELFVQEHCRRYNRTNHPRWRSHRRQRHFLCHRYTAAPVGSGGGFPSQSPRGSHALHEALHSPPPPPTPPPPPPPPPFPCSLHST</sequence>
<dbReference type="KEGG" id="phet:94289451"/>
<feature type="transmembrane region" description="Helical" evidence="2">
    <location>
        <begin position="478"/>
        <end position="501"/>
    </location>
</feature>
<dbReference type="AlphaFoldDB" id="A0A836HYV7"/>
<feature type="region of interest" description="Disordered" evidence="1">
    <location>
        <begin position="137"/>
        <end position="164"/>
    </location>
</feature>
<feature type="region of interest" description="Disordered" evidence="1">
    <location>
        <begin position="858"/>
        <end position="903"/>
    </location>
</feature>
<dbReference type="Proteomes" id="UP000674318">
    <property type="component" value="Unassembled WGS sequence"/>
</dbReference>
<feature type="transmembrane region" description="Helical" evidence="2">
    <location>
        <begin position="307"/>
        <end position="329"/>
    </location>
</feature>
<evidence type="ECO:0000256" key="1">
    <source>
        <dbReference type="SAM" id="MobiDB-lite"/>
    </source>
</evidence>
<evidence type="ECO:0000313" key="3">
    <source>
        <dbReference type="EMBL" id="KAG5501541.1"/>
    </source>
</evidence>
<keyword evidence="4" id="KW-1185">Reference proteome</keyword>
<evidence type="ECO:0000256" key="2">
    <source>
        <dbReference type="SAM" id="Phobius"/>
    </source>
</evidence>